<feature type="transmembrane region" description="Helical" evidence="2">
    <location>
        <begin position="65"/>
        <end position="82"/>
    </location>
</feature>
<evidence type="ECO:0000313" key="4">
    <source>
        <dbReference type="Proteomes" id="UP000158680"/>
    </source>
</evidence>
<evidence type="ECO:0000256" key="2">
    <source>
        <dbReference type="SAM" id="Phobius"/>
    </source>
</evidence>
<accession>A8E1N2</accession>
<sequence length="311" mass="35197">MVYSLLHCHDITTHYKPIKHPSYPPSSFAYASHHRINNTLVIYYCTLCFFYFAPRTSSLKMSIDLLLHLVVCVSFLSVGGPIPCNVSLSYSYYEYDLRINCTVRCEVPELSEIHFRDYGSTDLVDFDNPRLPRHKESSYTISATGSFWGEMIHCQVRAALICTVVIQVNATVYFVCNGTSARWPPYEGPFVTGGPDGDDEISVPPETTDDGSPRLLKSGRGKKCVEYGELHKLRRSRATSPARTAAATEDRDEDSERSNISLAIGMIFLSCVILATICMWTCVRCNDISVRPRSYRSRWFLREGCRPVVRL</sequence>
<proteinExistence type="predicted"/>
<evidence type="ECO:0000313" key="3">
    <source>
        <dbReference type="EMBL" id="CAP08153.1"/>
    </source>
</evidence>
<keyword evidence="2" id="KW-0812">Transmembrane</keyword>
<dbReference type="Proteomes" id="UP000158680">
    <property type="component" value="Segment"/>
</dbReference>
<organismHost>
    <name type="scientific">Mus musculus</name>
    <name type="common">Mouse</name>
    <dbReference type="NCBI Taxonomy" id="10090"/>
</organismHost>
<organism evidence="3 4">
    <name type="scientific">Murid herpesvirus 1 (strain K181)</name>
    <name type="common">MuHV-1</name>
    <name type="synonym">Mouse cytomegalovirus</name>
    <dbReference type="NCBI Taxonomy" id="69156"/>
    <lineage>
        <taxon>Viruses</taxon>
        <taxon>Duplodnaviria</taxon>
        <taxon>Heunggongvirae</taxon>
        <taxon>Peploviricota</taxon>
        <taxon>Herviviricetes</taxon>
        <taxon>Herpesvirales</taxon>
        <taxon>Orthoherpesviridae</taxon>
        <taxon>Betaherpesvirinae</taxon>
        <taxon>Muromegalovirus</taxon>
        <taxon>Muromegalovirus muridbeta1</taxon>
        <taxon>Murid herpesvirus 1</taxon>
    </lineage>
</organism>
<keyword evidence="2" id="KW-1133">Transmembrane helix</keyword>
<feature type="transmembrane region" description="Helical" evidence="2">
    <location>
        <begin position="260"/>
        <end position="283"/>
    </location>
</feature>
<feature type="region of interest" description="Disordered" evidence="1">
    <location>
        <begin position="194"/>
        <end position="215"/>
    </location>
</feature>
<evidence type="ECO:0000256" key="1">
    <source>
        <dbReference type="SAM" id="MobiDB-lite"/>
    </source>
</evidence>
<name>A8E1N2_MUHVK</name>
<dbReference type="EMBL" id="AM886412">
    <property type="protein sequence ID" value="CAP08153.1"/>
    <property type="molecule type" value="Genomic_DNA"/>
</dbReference>
<keyword evidence="2" id="KW-0472">Membrane</keyword>
<feature type="transmembrane region" description="Helical" evidence="2">
    <location>
        <begin position="36"/>
        <end position="53"/>
    </location>
</feature>
<protein>
    <submittedName>
        <fullName evidence="3">M119.1 protein</fullName>
    </submittedName>
</protein>
<reference evidence="3 4" key="1">
    <citation type="journal article" date="2005" name="J. Virol.">
        <title>Use of a murine cytomegalovirus K181-derived bacterial artificial chromosome as a vaccine vector for immunocontraception.</title>
        <authorList>
            <person name="Redwood A.J."/>
            <person name="Messerle M."/>
            <person name="Harvey N.L."/>
            <person name="Hardy C.M."/>
            <person name="Kozinowski U.H."/>
            <person name="Lawson M.A."/>
            <person name="Shellam G.R."/>
        </authorList>
    </citation>
    <scope>NUCLEOTIDE SEQUENCE [LARGE SCALE GENOMIC DNA]</scope>
    <source>
        <strain evidence="3">K181</strain>
    </source>
</reference>
<gene>
    <name evidence="3" type="primary">m119.1</name>
</gene>
<reference evidence="3 4" key="2">
    <citation type="journal article" date="2008" name="J. Virol.">
        <title>Laboratory strains of murine cytomegalovirus are genetically similar to but phenotypically distinct from wild strains of virus.</title>
        <authorList>
            <person name="Smith L.M."/>
            <person name="McWhorter A.R."/>
            <person name="Masters L.L."/>
            <person name="Shellam G.R."/>
            <person name="Redwood A.J."/>
        </authorList>
    </citation>
    <scope>NUCLEOTIDE SEQUENCE [LARGE SCALE GENOMIC DNA]</scope>
    <source>
        <strain evidence="3">K181</strain>
    </source>
</reference>